<dbReference type="EMBL" id="CAJNOC010000002">
    <property type="protein sequence ID" value="CAF0703121.1"/>
    <property type="molecule type" value="Genomic_DNA"/>
</dbReference>
<dbReference type="InterPro" id="IPR007327">
    <property type="entry name" value="TPD52"/>
</dbReference>
<evidence type="ECO:0000256" key="2">
    <source>
        <dbReference type="ARBA" id="ARBA00023054"/>
    </source>
</evidence>
<protein>
    <recommendedName>
        <fullName evidence="6">Tumor protein D54</fullName>
    </recommendedName>
</protein>
<dbReference type="AlphaFoldDB" id="A0A813M9J7"/>
<proteinExistence type="inferred from homology"/>
<dbReference type="OrthoDB" id="10000687at2759"/>
<dbReference type="Pfam" id="PF04201">
    <property type="entry name" value="TPD52"/>
    <property type="match status" value="2"/>
</dbReference>
<evidence type="ECO:0000256" key="1">
    <source>
        <dbReference type="ARBA" id="ARBA00005702"/>
    </source>
</evidence>
<organism evidence="4 5">
    <name type="scientific">Brachionus calyciflorus</name>
    <dbReference type="NCBI Taxonomy" id="104777"/>
    <lineage>
        <taxon>Eukaryota</taxon>
        <taxon>Metazoa</taxon>
        <taxon>Spiralia</taxon>
        <taxon>Gnathifera</taxon>
        <taxon>Rotifera</taxon>
        <taxon>Eurotatoria</taxon>
        <taxon>Monogononta</taxon>
        <taxon>Pseudotrocha</taxon>
        <taxon>Ploima</taxon>
        <taxon>Brachionidae</taxon>
        <taxon>Brachionus</taxon>
    </lineage>
</organism>
<comment type="similarity">
    <text evidence="1">Belongs to the TPD52 family.</text>
</comment>
<accession>A0A813M9J7</accession>
<dbReference type="PANTHER" id="PTHR19307">
    <property type="entry name" value="TUMOR PROTEIN D52"/>
    <property type="match status" value="1"/>
</dbReference>
<evidence type="ECO:0000256" key="3">
    <source>
        <dbReference type="SAM" id="MobiDB-lite"/>
    </source>
</evidence>
<reference evidence="4" key="1">
    <citation type="submission" date="2021-02" db="EMBL/GenBank/DDBJ databases">
        <authorList>
            <person name="Nowell W R."/>
        </authorList>
    </citation>
    <scope>NUCLEOTIDE SEQUENCE</scope>
    <source>
        <strain evidence="4">Ploen Becks lab</strain>
    </source>
</reference>
<dbReference type="Proteomes" id="UP000663879">
    <property type="component" value="Unassembled WGS sequence"/>
</dbReference>
<feature type="region of interest" description="Disordered" evidence="3">
    <location>
        <begin position="197"/>
        <end position="221"/>
    </location>
</feature>
<keyword evidence="5" id="KW-1185">Reference proteome</keyword>
<keyword evidence="2" id="KW-0175">Coiled coil</keyword>
<comment type="caution">
    <text evidence="4">The sequence shown here is derived from an EMBL/GenBank/DDBJ whole genome shotgun (WGS) entry which is preliminary data.</text>
</comment>
<evidence type="ECO:0000313" key="5">
    <source>
        <dbReference type="Proteomes" id="UP000663879"/>
    </source>
</evidence>
<evidence type="ECO:0008006" key="6">
    <source>
        <dbReference type="Google" id="ProtNLM"/>
    </source>
</evidence>
<evidence type="ECO:0000313" key="4">
    <source>
        <dbReference type="EMBL" id="CAF0703121.1"/>
    </source>
</evidence>
<name>A0A813M9J7_9BILA</name>
<dbReference type="GO" id="GO:0005737">
    <property type="term" value="C:cytoplasm"/>
    <property type="evidence" value="ECO:0007669"/>
    <property type="project" value="TreeGrafter"/>
</dbReference>
<gene>
    <name evidence="4" type="ORF">OXX778_LOCUS33</name>
</gene>
<sequence>MSNFQNGKDPENLTEDINIEAALSDDGIDIGNKAILQQNNEDDLEKQKLMNEYKEELAKIQEDIATLRLVLNDKIKRENELKTLLGISFVDEIKQDLSEGLNSIKSTTAYQKTAQTLSDLGSTIVSNDAYQKTSASLKSATQKITPTFQTWGGTVKNSLGSLRSASLFKSFEAGIGSTFSGNKIKNSQSEFNVEENTHADGIPSSKTTNGISKQDAILEDN</sequence>
<dbReference type="PANTHER" id="PTHR19307:SF14">
    <property type="entry name" value="TUMOR PROTEIN D52"/>
    <property type="match status" value="1"/>
</dbReference>